<accession>A0A2U2PFT4</accession>
<dbReference type="Proteomes" id="UP000245647">
    <property type="component" value="Unassembled WGS sequence"/>
</dbReference>
<protein>
    <submittedName>
        <fullName evidence="2">GNAT family N-acetyltransferase</fullName>
    </submittedName>
</protein>
<keyword evidence="3" id="KW-1185">Reference proteome</keyword>
<gene>
    <name evidence="2" type="ORF">DDR33_13390</name>
</gene>
<dbReference type="AlphaFoldDB" id="A0A2U2PFT4"/>
<reference evidence="2 3" key="1">
    <citation type="submission" date="2018-04" db="EMBL/GenBank/DDBJ databases">
        <title>Pedobacter chongqingensis sp. nov., isolated from a rottenly hemp rope.</title>
        <authorList>
            <person name="Cai Y."/>
        </authorList>
    </citation>
    <scope>NUCLEOTIDE SEQUENCE [LARGE SCALE GENOMIC DNA]</scope>
    <source>
        <strain evidence="2 3">FJ4-8</strain>
    </source>
</reference>
<dbReference type="OrthoDB" id="3216107at2"/>
<dbReference type="EMBL" id="QEAS01000010">
    <property type="protein sequence ID" value="PWG80184.1"/>
    <property type="molecule type" value="Genomic_DNA"/>
</dbReference>
<dbReference type="InterPro" id="IPR016181">
    <property type="entry name" value="Acyl_CoA_acyltransferase"/>
</dbReference>
<comment type="caution">
    <text evidence="2">The sequence shown here is derived from an EMBL/GenBank/DDBJ whole genome shotgun (WGS) entry which is preliminary data.</text>
</comment>
<feature type="domain" description="N-acetyltransferase" evidence="1">
    <location>
        <begin position="1"/>
        <end position="134"/>
    </location>
</feature>
<dbReference type="PANTHER" id="PTHR43233">
    <property type="entry name" value="FAMILY N-ACETYLTRANSFERASE, PUTATIVE (AFU_ORTHOLOGUE AFUA_6G03350)-RELATED"/>
    <property type="match status" value="1"/>
</dbReference>
<evidence type="ECO:0000313" key="3">
    <source>
        <dbReference type="Proteomes" id="UP000245647"/>
    </source>
</evidence>
<keyword evidence="2" id="KW-0808">Transferase</keyword>
<dbReference type="Pfam" id="PF13508">
    <property type="entry name" value="Acetyltransf_7"/>
    <property type="match status" value="1"/>
</dbReference>
<dbReference type="PROSITE" id="PS51186">
    <property type="entry name" value="GNAT"/>
    <property type="match status" value="1"/>
</dbReference>
<sequence length="138" mass="15953">MISISTDKTLLDVTMIHRYLSRDSYWAKNIPLDIVERSIENSLCFGLYKDSLQAGFARVITDYATFAYLADVFILPEHRKQGLSKQLLAYIRDFPDLKGLRRWMLATADAQGLYQQYGFTELSKPERMMEISVPNIYG</sequence>
<evidence type="ECO:0000313" key="2">
    <source>
        <dbReference type="EMBL" id="PWG80184.1"/>
    </source>
</evidence>
<dbReference type="RefSeq" id="WP_109416301.1">
    <property type="nucleotide sequence ID" value="NZ_QEAS01000010.1"/>
</dbReference>
<dbReference type="InterPro" id="IPR000182">
    <property type="entry name" value="GNAT_dom"/>
</dbReference>
<organism evidence="2 3">
    <name type="scientific">Pararcticibacter amylolyticus</name>
    <dbReference type="NCBI Taxonomy" id="2173175"/>
    <lineage>
        <taxon>Bacteria</taxon>
        <taxon>Pseudomonadati</taxon>
        <taxon>Bacteroidota</taxon>
        <taxon>Sphingobacteriia</taxon>
        <taxon>Sphingobacteriales</taxon>
        <taxon>Sphingobacteriaceae</taxon>
        <taxon>Pararcticibacter</taxon>
    </lineage>
</organism>
<dbReference type="GO" id="GO:0016747">
    <property type="term" value="F:acyltransferase activity, transferring groups other than amino-acyl groups"/>
    <property type="evidence" value="ECO:0007669"/>
    <property type="project" value="InterPro"/>
</dbReference>
<dbReference type="CDD" id="cd04301">
    <property type="entry name" value="NAT_SF"/>
    <property type="match status" value="1"/>
</dbReference>
<dbReference type="Gene3D" id="3.40.630.30">
    <property type="match status" value="1"/>
</dbReference>
<dbReference type="PANTHER" id="PTHR43233:SF1">
    <property type="entry name" value="FAMILY N-ACETYLTRANSFERASE, PUTATIVE (AFU_ORTHOLOGUE AFUA_6G03350)-RELATED"/>
    <property type="match status" value="1"/>
</dbReference>
<name>A0A2U2PFT4_9SPHI</name>
<proteinExistence type="predicted"/>
<evidence type="ECO:0000259" key="1">
    <source>
        <dbReference type="PROSITE" id="PS51186"/>
    </source>
</evidence>
<dbReference type="SUPFAM" id="SSF55729">
    <property type="entry name" value="Acyl-CoA N-acyltransferases (Nat)"/>
    <property type="match status" value="1"/>
</dbReference>
<dbReference type="InterPro" id="IPR053144">
    <property type="entry name" value="Acetyltransferase_Butenolide"/>
</dbReference>